<keyword evidence="12" id="KW-0325">Glycoprotein</keyword>
<proteinExistence type="inferred from homology"/>
<comment type="similarity">
    <text evidence="4">Belongs to the carnosine N-methyltransferase family.</text>
</comment>
<evidence type="ECO:0000256" key="2">
    <source>
        <dbReference type="ARBA" id="ARBA00004514"/>
    </source>
</evidence>
<dbReference type="SMART" id="SM01296">
    <property type="entry name" value="N2227"/>
    <property type="match status" value="1"/>
</dbReference>
<dbReference type="InterPro" id="IPR042178">
    <property type="entry name" value="Serpin_sf_1"/>
</dbReference>
<evidence type="ECO:0000256" key="3">
    <source>
        <dbReference type="ARBA" id="ARBA00009500"/>
    </source>
</evidence>
<evidence type="ECO:0000256" key="10">
    <source>
        <dbReference type="ARBA" id="ARBA00022691"/>
    </source>
</evidence>
<dbReference type="Gene3D" id="2.30.39.10">
    <property type="entry name" value="Alpha-1-antitrypsin, domain 1"/>
    <property type="match status" value="1"/>
</dbReference>
<dbReference type="AlphaFoldDB" id="A0A9Q1JDC0"/>
<sequence length="819" mass="94898">MQNLRRVTRMRVLLSLCVTLLVLWSTVQCHHGPQHSHHDNDAANGSLRIYQENIDFAFHLYKHISALPDSQSKNVFFSPLSVSVALAALSLGARGKTHQQLFESLGFNGTDITAEEVNQAFQHIHQDLNEKTDIDLSLGNALFIGQNFKPRPEFLESMKRYYQSEGFNTDFSKTEEAKAQINKYVEEKTKGKITKLVEEVDPLTVMYLINYIYFKGKWELPFDPESTREHPFHTSKETTVPVQMMKEKNDFYVYHDKEISTHVLQLHYNESVSMLLILPENGLQGLEEVICRKHVTKWLRWMKKKKHVVYVPKFSIATSYSLKDVLTGMGMPDIFEDTADFTGIMDDEGVKLKVSEVVHQASLDVDEAGATAAAATGVSITLFSFTHTPVLKFDRPFMVIIYNNDTKTMAEATEELNADGEQEEAYFYRERIKCEPQEDARLERQHFWKVIDAFRYYRVHLHERVNRAERQFRFLPEHHQMLLPNFLSNLAKVRWCVDHNQEVLQAIVLNCVHMFENMEYGEEDDLRKVRPASTFDMDKLKSTIKQFVRDWSEAGKPERDTCYQPLIDQILKIFPRDKCDSSKVSILVPGAGLGRLAWEIARLGYACQGNEWSFFMLFSSNFVLNRCDEVNSMTLYPWIHQFSNNKRSADQTRPVTFPDINPQSLPPNSDFSMVAGDFQEVYTEPNTWDCVTTCFFIDTAHNVIDYIETIWNILKPGGVWINLGPLLYHFENMANELSIELSYEDIRAVILKYGFQMEVERESVPTTYTENERSMLKYLYDCVFFVARKPAHLFSNGFQAEDACQFDDSQQTEKNDDMT</sequence>
<evidence type="ECO:0000256" key="9">
    <source>
        <dbReference type="ARBA" id="ARBA00022679"/>
    </source>
</evidence>
<keyword evidence="8" id="KW-0489">Methyltransferase</keyword>
<dbReference type="GO" id="GO:0032259">
    <property type="term" value="P:methylation"/>
    <property type="evidence" value="ECO:0007669"/>
    <property type="project" value="UniProtKB-KW"/>
</dbReference>
<evidence type="ECO:0000256" key="1">
    <source>
        <dbReference type="ARBA" id="ARBA00004123"/>
    </source>
</evidence>
<dbReference type="Pfam" id="PF00079">
    <property type="entry name" value="Serpin"/>
    <property type="match status" value="1"/>
</dbReference>
<evidence type="ECO:0000256" key="16">
    <source>
        <dbReference type="SAM" id="SignalP"/>
    </source>
</evidence>
<dbReference type="Gene3D" id="3.30.497.10">
    <property type="entry name" value="Antithrombin, subunit I, domain 2"/>
    <property type="match status" value="1"/>
</dbReference>
<dbReference type="InterPro" id="IPR012901">
    <property type="entry name" value="CARME"/>
</dbReference>
<dbReference type="InterPro" id="IPR042185">
    <property type="entry name" value="Serpin_sf_2"/>
</dbReference>
<evidence type="ECO:0000256" key="11">
    <source>
        <dbReference type="ARBA" id="ARBA00022729"/>
    </source>
</evidence>
<dbReference type="EC" id="2.1.1.22" evidence="5"/>
<keyword evidence="10" id="KW-0949">S-adenosyl-L-methionine</keyword>
<keyword evidence="19" id="KW-1185">Reference proteome</keyword>
<reference evidence="18" key="1">
    <citation type="journal article" date="2023" name="Science">
        <title>Genome structures resolve the early diversification of teleost fishes.</title>
        <authorList>
            <person name="Parey E."/>
            <person name="Louis A."/>
            <person name="Montfort J."/>
            <person name="Bouchez O."/>
            <person name="Roques C."/>
            <person name="Iampietro C."/>
            <person name="Lluch J."/>
            <person name="Castinel A."/>
            <person name="Donnadieu C."/>
            <person name="Desvignes T."/>
            <person name="Floi Bucao C."/>
            <person name="Jouanno E."/>
            <person name="Wen M."/>
            <person name="Mejri S."/>
            <person name="Dirks R."/>
            <person name="Jansen H."/>
            <person name="Henkel C."/>
            <person name="Chen W.J."/>
            <person name="Zahm M."/>
            <person name="Cabau C."/>
            <person name="Klopp C."/>
            <person name="Thompson A.W."/>
            <person name="Robinson-Rechavi M."/>
            <person name="Braasch I."/>
            <person name="Lecointre G."/>
            <person name="Bobe J."/>
            <person name="Postlethwait J.H."/>
            <person name="Berthelot C."/>
            <person name="Roest Crollius H."/>
            <person name="Guiguen Y."/>
        </authorList>
    </citation>
    <scope>NUCLEOTIDE SEQUENCE</scope>
    <source>
        <strain evidence="18">WJC10195</strain>
    </source>
</reference>
<evidence type="ECO:0000313" key="19">
    <source>
        <dbReference type="Proteomes" id="UP001152622"/>
    </source>
</evidence>
<evidence type="ECO:0000313" key="18">
    <source>
        <dbReference type="EMBL" id="KAJ8380730.1"/>
    </source>
</evidence>
<dbReference type="OrthoDB" id="978at2759"/>
<evidence type="ECO:0000256" key="7">
    <source>
        <dbReference type="ARBA" id="ARBA00022490"/>
    </source>
</evidence>
<evidence type="ECO:0000256" key="13">
    <source>
        <dbReference type="ARBA" id="ARBA00023242"/>
    </source>
</evidence>
<comment type="caution">
    <text evidence="18">The sequence shown here is derived from an EMBL/GenBank/DDBJ whole genome shotgun (WGS) entry which is preliminary data.</text>
</comment>
<evidence type="ECO:0000256" key="15">
    <source>
        <dbReference type="RuleBase" id="RU000411"/>
    </source>
</evidence>
<accession>A0A9Q1JDC0</accession>
<dbReference type="Gene3D" id="3.40.50.150">
    <property type="entry name" value="Vaccinia Virus protein VP39"/>
    <property type="match status" value="1"/>
</dbReference>
<gene>
    <name evidence="18" type="ORF">SKAU_G00015080</name>
</gene>
<evidence type="ECO:0000256" key="4">
    <source>
        <dbReference type="ARBA" id="ARBA00010086"/>
    </source>
</evidence>
<comment type="function">
    <text evidence="14">N-methyltransferase that catalyzes the formation of anserine (beta-alanyl-N(Pi)-methyl-L-histidine) from carnosine. Anserine, a methylated derivative of carnosine (beta-alanyl-L-histidine), is an abundant constituent of vertebrate skeletal muscles. Also methylates other L-histidine-containing di- and tripeptides such as Gly-Gly-His, Gly-His and homocarnosine (GABA-His).</text>
</comment>
<dbReference type="FunFam" id="2.30.39.10:FF:000003">
    <property type="entry name" value="alpha-1-antitrypsin isoform X1"/>
    <property type="match status" value="1"/>
</dbReference>
<keyword evidence="11 16" id="KW-0732">Signal</keyword>
<dbReference type="FunFam" id="3.30.497.10:FF:000001">
    <property type="entry name" value="Serine protease inhibitor"/>
    <property type="match status" value="1"/>
</dbReference>
<dbReference type="InterPro" id="IPR023796">
    <property type="entry name" value="Serpin_dom"/>
</dbReference>
<dbReference type="SMART" id="SM00093">
    <property type="entry name" value="SERPIN"/>
    <property type="match status" value="1"/>
</dbReference>
<protein>
    <recommendedName>
        <fullName evidence="6">Carnosine N-methyltransferase</fullName>
        <ecNumber evidence="5">2.1.1.22</ecNumber>
    </recommendedName>
</protein>
<evidence type="ECO:0000256" key="12">
    <source>
        <dbReference type="ARBA" id="ARBA00023180"/>
    </source>
</evidence>
<keyword evidence="9" id="KW-0808">Transferase</keyword>
<dbReference type="FunFam" id="3.40.50.150:FF:000094">
    <property type="entry name" value="Carnosine N-methyltransferase 1"/>
    <property type="match status" value="1"/>
</dbReference>
<dbReference type="GO" id="GO:0005829">
    <property type="term" value="C:cytosol"/>
    <property type="evidence" value="ECO:0007669"/>
    <property type="project" value="UniProtKB-SubCell"/>
</dbReference>
<name>A0A9Q1JDC0_SYNKA</name>
<evidence type="ECO:0000256" key="8">
    <source>
        <dbReference type="ARBA" id="ARBA00022603"/>
    </source>
</evidence>
<organism evidence="18 19">
    <name type="scientific">Synaphobranchus kaupii</name>
    <name type="common">Kaup's arrowtooth eel</name>
    <dbReference type="NCBI Taxonomy" id="118154"/>
    <lineage>
        <taxon>Eukaryota</taxon>
        <taxon>Metazoa</taxon>
        <taxon>Chordata</taxon>
        <taxon>Craniata</taxon>
        <taxon>Vertebrata</taxon>
        <taxon>Euteleostomi</taxon>
        <taxon>Actinopterygii</taxon>
        <taxon>Neopterygii</taxon>
        <taxon>Teleostei</taxon>
        <taxon>Anguilliformes</taxon>
        <taxon>Synaphobranchidae</taxon>
        <taxon>Synaphobranchus</taxon>
    </lineage>
</organism>
<evidence type="ECO:0000256" key="5">
    <source>
        <dbReference type="ARBA" id="ARBA00012003"/>
    </source>
</evidence>
<feature type="domain" description="Serpin" evidence="17">
    <location>
        <begin position="58"/>
        <end position="415"/>
    </location>
</feature>
<dbReference type="EMBL" id="JAINUF010000001">
    <property type="protein sequence ID" value="KAJ8380730.1"/>
    <property type="molecule type" value="Genomic_DNA"/>
</dbReference>
<comment type="similarity">
    <text evidence="3 15">Belongs to the serpin family.</text>
</comment>
<dbReference type="Proteomes" id="UP001152622">
    <property type="component" value="Chromosome 1"/>
</dbReference>
<dbReference type="SUPFAM" id="SSF56574">
    <property type="entry name" value="Serpins"/>
    <property type="match status" value="1"/>
</dbReference>
<dbReference type="PANTHER" id="PTHR12303:SF6">
    <property type="entry name" value="CARNOSINE N-METHYLTRANSFERASE"/>
    <property type="match status" value="1"/>
</dbReference>
<evidence type="ECO:0000256" key="14">
    <source>
        <dbReference type="ARBA" id="ARBA00054322"/>
    </source>
</evidence>
<dbReference type="GO" id="GO:0035498">
    <property type="term" value="P:carnosine metabolic process"/>
    <property type="evidence" value="ECO:0007669"/>
    <property type="project" value="UniProtKB-ARBA"/>
</dbReference>
<dbReference type="InterPro" id="IPR029063">
    <property type="entry name" value="SAM-dependent_MTases_sf"/>
</dbReference>
<evidence type="ECO:0000259" key="17">
    <source>
        <dbReference type="SMART" id="SM00093"/>
    </source>
</evidence>
<dbReference type="GO" id="GO:0005634">
    <property type="term" value="C:nucleus"/>
    <property type="evidence" value="ECO:0007669"/>
    <property type="project" value="UniProtKB-SubCell"/>
</dbReference>
<comment type="subcellular location">
    <subcellularLocation>
        <location evidence="2">Cytoplasm</location>
        <location evidence="2">Cytosol</location>
    </subcellularLocation>
    <subcellularLocation>
        <location evidence="1">Nucleus</location>
    </subcellularLocation>
</comment>
<dbReference type="InterPro" id="IPR036186">
    <property type="entry name" value="Serpin_sf"/>
</dbReference>
<dbReference type="SUPFAM" id="SSF53335">
    <property type="entry name" value="S-adenosyl-L-methionine-dependent methyltransferases"/>
    <property type="match status" value="1"/>
</dbReference>
<dbReference type="Pfam" id="PF07942">
    <property type="entry name" value="CARME"/>
    <property type="match status" value="1"/>
</dbReference>
<evidence type="ECO:0000256" key="6">
    <source>
        <dbReference type="ARBA" id="ARBA00015448"/>
    </source>
</evidence>
<keyword evidence="7" id="KW-0963">Cytoplasm</keyword>
<feature type="chain" id="PRO_5040377022" description="Carnosine N-methyltransferase" evidence="16">
    <location>
        <begin position="30"/>
        <end position="819"/>
    </location>
</feature>
<feature type="signal peptide" evidence="16">
    <location>
        <begin position="1"/>
        <end position="29"/>
    </location>
</feature>
<dbReference type="PANTHER" id="PTHR12303">
    <property type="entry name" value="CARNOSINE N-METHYLTRANSFERASE"/>
    <property type="match status" value="1"/>
</dbReference>
<keyword evidence="13" id="KW-0539">Nucleus</keyword>
<dbReference type="GO" id="GO:0030735">
    <property type="term" value="F:carnosine N-methyltransferase activity"/>
    <property type="evidence" value="ECO:0007669"/>
    <property type="project" value="UniProtKB-EC"/>
</dbReference>